<evidence type="ECO:0000256" key="8">
    <source>
        <dbReference type="RuleBase" id="RU003823"/>
    </source>
</evidence>
<dbReference type="PANTHER" id="PTHR48277">
    <property type="entry name" value="MITOCHONDRIAL RIBOSOMAL PROTEIN S5"/>
    <property type="match status" value="1"/>
</dbReference>
<feature type="domain" description="S5 DRBM" evidence="9">
    <location>
        <begin position="17"/>
        <end position="80"/>
    </location>
</feature>
<keyword evidence="2 7" id="KW-0699">rRNA-binding</keyword>
<dbReference type="GO" id="GO:0015935">
    <property type="term" value="C:small ribosomal subunit"/>
    <property type="evidence" value="ECO:0007669"/>
    <property type="project" value="InterPro"/>
</dbReference>
<evidence type="ECO:0000256" key="5">
    <source>
        <dbReference type="ARBA" id="ARBA00023274"/>
    </source>
</evidence>
<keyword evidence="3 7" id="KW-0694">RNA-binding</keyword>
<dbReference type="InterPro" id="IPR014721">
    <property type="entry name" value="Ribsml_uS5_D2-typ_fold_subgr"/>
</dbReference>
<dbReference type="EMBL" id="METE01000001">
    <property type="protein sequence ID" value="OGB85642.1"/>
    <property type="molecule type" value="Genomic_DNA"/>
</dbReference>
<comment type="domain">
    <text evidence="7">The N-terminal domain interacts with the head of the 30S subunit; the C-terminal domain interacts with the body and contacts protein S4. The interaction surface between S4 and S5 is involved in control of translational fidelity.</text>
</comment>
<gene>
    <name evidence="7" type="primary">rpsE</name>
    <name evidence="10" type="ORF">A2994_02650</name>
</gene>
<evidence type="ECO:0000313" key="11">
    <source>
        <dbReference type="Proteomes" id="UP000179010"/>
    </source>
</evidence>
<proteinExistence type="inferred from homology"/>
<dbReference type="NCBIfam" id="TIGR01021">
    <property type="entry name" value="rpsE_bact"/>
    <property type="match status" value="1"/>
</dbReference>
<dbReference type="InterPro" id="IPR013810">
    <property type="entry name" value="Ribosomal_uS5_N"/>
</dbReference>
<evidence type="ECO:0000256" key="3">
    <source>
        <dbReference type="ARBA" id="ARBA00022884"/>
    </source>
</evidence>
<dbReference type="PROSITE" id="PS00585">
    <property type="entry name" value="RIBOSOMAL_S5"/>
    <property type="match status" value="1"/>
</dbReference>
<dbReference type="GO" id="GO:0005737">
    <property type="term" value="C:cytoplasm"/>
    <property type="evidence" value="ECO:0007669"/>
    <property type="project" value="UniProtKB-ARBA"/>
</dbReference>
<dbReference type="InterPro" id="IPR005324">
    <property type="entry name" value="Ribosomal_uS5_C"/>
</dbReference>
<accession>A0A1F4PRG8</accession>
<evidence type="ECO:0000256" key="2">
    <source>
        <dbReference type="ARBA" id="ARBA00022730"/>
    </source>
</evidence>
<dbReference type="GO" id="GO:0003735">
    <property type="term" value="F:structural constituent of ribosome"/>
    <property type="evidence" value="ECO:0007669"/>
    <property type="project" value="UniProtKB-UniRule"/>
</dbReference>
<dbReference type="SUPFAM" id="SSF54768">
    <property type="entry name" value="dsRNA-binding domain-like"/>
    <property type="match status" value="1"/>
</dbReference>
<keyword evidence="4 7" id="KW-0689">Ribosomal protein</keyword>
<dbReference type="Gene3D" id="3.30.230.10">
    <property type="match status" value="1"/>
</dbReference>
<evidence type="ECO:0000256" key="1">
    <source>
        <dbReference type="ARBA" id="ARBA00008945"/>
    </source>
</evidence>
<comment type="subunit">
    <text evidence="7">Part of the 30S ribosomal subunit. Contacts proteins S4 and S8.</text>
</comment>
<dbReference type="InterPro" id="IPR005712">
    <property type="entry name" value="Ribosomal_uS5_bac-type"/>
</dbReference>
<dbReference type="GO" id="GO:0019843">
    <property type="term" value="F:rRNA binding"/>
    <property type="evidence" value="ECO:0007669"/>
    <property type="project" value="UniProtKB-UniRule"/>
</dbReference>
<comment type="caution">
    <text evidence="10">The sequence shown here is derived from an EMBL/GenBank/DDBJ whole genome shotgun (WGS) entry which is preliminary data.</text>
</comment>
<dbReference type="SUPFAM" id="SSF54211">
    <property type="entry name" value="Ribosomal protein S5 domain 2-like"/>
    <property type="match status" value="1"/>
</dbReference>
<dbReference type="AlphaFoldDB" id="A0A1F4PRG8"/>
<dbReference type="Pfam" id="PF00333">
    <property type="entry name" value="Ribosomal_S5"/>
    <property type="match status" value="1"/>
</dbReference>
<dbReference type="FunFam" id="3.30.230.10:FF:000002">
    <property type="entry name" value="30S ribosomal protein S5"/>
    <property type="match status" value="1"/>
</dbReference>
<evidence type="ECO:0000256" key="7">
    <source>
        <dbReference type="HAMAP-Rule" id="MF_01307"/>
    </source>
</evidence>
<dbReference type="GO" id="GO:0006412">
    <property type="term" value="P:translation"/>
    <property type="evidence" value="ECO:0007669"/>
    <property type="project" value="UniProtKB-UniRule"/>
</dbReference>
<dbReference type="HAMAP" id="MF_01307_B">
    <property type="entry name" value="Ribosomal_uS5_B"/>
    <property type="match status" value="1"/>
</dbReference>
<dbReference type="Gene3D" id="3.30.160.20">
    <property type="match status" value="1"/>
</dbReference>
<dbReference type="PROSITE" id="PS50881">
    <property type="entry name" value="S5_DSRBD"/>
    <property type="match status" value="1"/>
</dbReference>
<sequence>MNREPRHQRGEREKSEFMERVLEINRVTRVVKGGKRMRFRALVVIGDQKGRISCGLGKAGDVSTAVGKAVASARKRLITIYRKSSSIPYPVESQYKSARVLLKPAPAGTGIIAGGAMRVVLQLAGVKDVVGKALGSQNKTSNALATIKALATLRDRRQFLPPGELATAKKPTKSAE</sequence>
<organism evidence="10 11">
    <name type="scientific">candidate division Kazan bacterium RIFCSPLOWO2_01_FULL_48_13</name>
    <dbReference type="NCBI Taxonomy" id="1798539"/>
    <lineage>
        <taxon>Bacteria</taxon>
        <taxon>Bacteria division Kazan-3B-28</taxon>
    </lineage>
</organism>
<comment type="similarity">
    <text evidence="1 7 8">Belongs to the universal ribosomal protein uS5 family.</text>
</comment>
<dbReference type="InterPro" id="IPR018192">
    <property type="entry name" value="Ribosomal_uS5_N_CS"/>
</dbReference>
<comment type="function">
    <text evidence="7">With S4 and S12 plays an important role in translational accuracy.</text>
</comment>
<evidence type="ECO:0000256" key="4">
    <source>
        <dbReference type="ARBA" id="ARBA00022980"/>
    </source>
</evidence>
<dbReference type="PANTHER" id="PTHR48277:SF1">
    <property type="entry name" value="MITOCHONDRIAL RIBOSOMAL PROTEIN S5"/>
    <property type="match status" value="1"/>
</dbReference>
<evidence type="ECO:0000259" key="9">
    <source>
        <dbReference type="PROSITE" id="PS50881"/>
    </source>
</evidence>
<dbReference type="Proteomes" id="UP000179010">
    <property type="component" value="Unassembled WGS sequence"/>
</dbReference>
<evidence type="ECO:0000313" key="10">
    <source>
        <dbReference type="EMBL" id="OGB85642.1"/>
    </source>
</evidence>
<reference evidence="10 11" key="1">
    <citation type="journal article" date="2016" name="Nat. Commun.">
        <title>Thousands of microbial genomes shed light on interconnected biogeochemical processes in an aquifer system.</title>
        <authorList>
            <person name="Anantharaman K."/>
            <person name="Brown C.T."/>
            <person name="Hug L.A."/>
            <person name="Sharon I."/>
            <person name="Castelle C.J."/>
            <person name="Probst A.J."/>
            <person name="Thomas B.C."/>
            <person name="Singh A."/>
            <person name="Wilkins M.J."/>
            <person name="Karaoz U."/>
            <person name="Brodie E.L."/>
            <person name="Williams K.H."/>
            <person name="Hubbard S.S."/>
            <person name="Banfield J.F."/>
        </authorList>
    </citation>
    <scope>NUCLEOTIDE SEQUENCE [LARGE SCALE GENOMIC DNA]</scope>
</reference>
<dbReference type="InterPro" id="IPR020568">
    <property type="entry name" value="Ribosomal_Su5_D2-typ_SF"/>
</dbReference>
<keyword evidence="5 7" id="KW-0687">Ribonucleoprotein</keyword>
<dbReference type="InterPro" id="IPR000851">
    <property type="entry name" value="Ribosomal_uS5"/>
</dbReference>
<protein>
    <recommendedName>
        <fullName evidence="6 7">Small ribosomal subunit protein uS5</fullName>
    </recommendedName>
</protein>
<comment type="function">
    <text evidence="7">Located at the back of the 30S subunit body where it stabilizes the conformation of the head with respect to the body.</text>
</comment>
<dbReference type="STRING" id="1798539.A2994_02650"/>
<dbReference type="Pfam" id="PF03719">
    <property type="entry name" value="Ribosomal_S5_C"/>
    <property type="match status" value="1"/>
</dbReference>
<evidence type="ECO:0000256" key="6">
    <source>
        <dbReference type="ARBA" id="ARBA00035255"/>
    </source>
</evidence>
<name>A0A1F4PRG8_UNCK3</name>